<evidence type="ECO:0000313" key="2">
    <source>
        <dbReference type="EMBL" id="QJD30358.1"/>
    </source>
</evidence>
<dbReference type="Pfam" id="PF09849">
    <property type="entry name" value="DUF2076"/>
    <property type="match status" value="1"/>
</dbReference>
<dbReference type="RefSeq" id="WP_169603631.1">
    <property type="nucleotide sequence ID" value="NZ_CP046565.1"/>
</dbReference>
<accession>A0A858Q8Z5</accession>
<organism evidence="2 3">
    <name type="scientific">Methylococcus geothermalis</name>
    <dbReference type="NCBI Taxonomy" id="2681310"/>
    <lineage>
        <taxon>Bacteria</taxon>
        <taxon>Pseudomonadati</taxon>
        <taxon>Pseudomonadota</taxon>
        <taxon>Gammaproteobacteria</taxon>
        <taxon>Methylococcales</taxon>
        <taxon>Methylococcaceae</taxon>
        <taxon>Methylococcus</taxon>
    </lineage>
</organism>
<dbReference type="EMBL" id="CP046565">
    <property type="protein sequence ID" value="QJD30358.1"/>
    <property type="molecule type" value="Genomic_DNA"/>
</dbReference>
<feature type="region of interest" description="Disordered" evidence="1">
    <location>
        <begin position="171"/>
        <end position="212"/>
    </location>
</feature>
<keyword evidence="3" id="KW-1185">Reference proteome</keyword>
<dbReference type="InterPro" id="IPR018648">
    <property type="entry name" value="DUF2076"/>
</dbReference>
<dbReference type="AlphaFoldDB" id="A0A858Q8Z5"/>
<dbReference type="Proteomes" id="UP000503004">
    <property type="component" value="Chromosome"/>
</dbReference>
<dbReference type="KEGG" id="metu:GNH96_10480"/>
<evidence type="ECO:0000313" key="3">
    <source>
        <dbReference type="Proteomes" id="UP000503004"/>
    </source>
</evidence>
<reference evidence="3" key="1">
    <citation type="submission" date="2019-12" db="EMBL/GenBank/DDBJ databases">
        <authorList>
            <person name="Awala S.I."/>
            <person name="Rhee S.K."/>
        </authorList>
    </citation>
    <scope>NUCLEOTIDE SEQUENCE [LARGE SCALE GENOMIC DNA]</scope>
    <source>
        <strain evidence="3">IM1</strain>
    </source>
</reference>
<evidence type="ECO:0000256" key="1">
    <source>
        <dbReference type="SAM" id="MobiDB-lite"/>
    </source>
</evidence>
<gene>
    <name evidence="2" type="ORF">GNH96_10480</name>
</gene>
<proteinExistence type="predicted"/>
<name>A0A858Q8Z5_9GAMM</name>
<feature type="compositionally biased region" description="Acidic residues" evidence="1">
    <location>
        <begin position="199"/>
        <end position="212"/>
    </location>
</feature>
<sequence>MNTEERQVLEHFLSRLTDIKGIDKDPEADRLIQQATARQPDAAYLLIQRNLLLEKALENAKARIEELQRQPAPVNRGGRFLGGDPWAQTGTPAGRTWDATPPGYRQPAAPPLQPSGAPSFLGNMASTAAGVVAGSFLFQGIESLMHGGQHDPWGASAGEHVTENTTINNYYGADQAPASDQQNGWSDQDDSFLDTGYDFSDDDTGTSDDNWI</sequence>
<protein>
    <submittedName>
        <fullName evidence="2">DUF2076 family protein</fullName>
    </submittedName>
</protein>